<dbReference type="PANTHER" id="PTHR44688:SF16">
    <property type="entry name" value="DNA-BINDING TRANSCRIPTIONAL ACTIVATOR DEVR_DOSR"/>
    <property type="match status" value="1"/>
</dbReference>
<dbReference type="InterPro" id="IPR000792">
    <property type="entry name" value="Tscrpt_reg_LuxR_C"/>
</dbReference>
<dbReference type="CDD" id="cd06170">
    <property type="entry name" value="LuxR_C_like"/>
    <property type="match status" value="1"/>
</dbReference>
<evidence type="ECO:0000259" key="4">
    <source>
        <dbReference type="PROSITE" id="PS50043"/>
    </source>
</evidence>
<evidence type="ECO:0000313" key="5">
    <source>
        <dbReference type="EMBL" id="MEB8343373.1"/>
    </source>
</evidence>
<dbReference type="Pfam" id="PF00196">
    <property type="entry name" value="GerE"/>
    <property type="match status" value="1"/>
</dbReference>
<dbReference type="InterPro" id="IPR011006">
    <property type="entry name" value="CheY-like_superfamily"/>
</dbReference>
<dbReference type="EMBL" id="JAOZYC010000190">
    <property type="protein sequence ID" value="MEB8343373.1"/>
    <property type="molecule type" value="Genomic_DNA"/>
</dbReference>
<organism evidence="5 6">
    <name type="scientific">Streptomyces endophyticus</name>
    <dbReference type="NCBI Taxonomy" id="714166"/>
    <lineage>
        <taxon>Bacteria</taxon>
        <taxon>Bacillati</taxon>
        <taxon>Actinomycetota</taxon>
        <taxon>Actinomycetes</taxon>
        <taxon>Kitasatosporales</taxon>
        <taxon>Streptomycetaceae</taxon>
        <taxon>Streptomyces</taxon>
    </lineage>
</organism>
<dbReference type="Proteomes" id="UP001354931">
    <property type="component" value="Unassembled WGS sequence"/>
</dbReference>
<reference evidence="5 6" key="1">
    <citation type="submission" date="2022-10" db="EMBL/GenBank/DDBJ databases">
        <authorList>
            <person name="Xie J."/>
            <person name="Shen N."/>
        </authorList>
    </citation>
    <scope>NUCLEOTIDE SEQUENCE [LARGE SCALE GENOMIC DNA]</scope>
    <source>
        <strain evidence="5 6">YIM65594</strain>
    </source>
</reference>
<keyword evidence="6" id="KW-1185">Reference proteome</keyword>
<evidence type="ECO:0000256" key="2">
    <source>
        <dbReference type="ARBA" id="ARBA00023125"/>
    </source>
</evidence>
<gene>
    <name evidence="5" type="ORF">OKJ99_38370</name>
</gene>
<accession>A0ABU6FH66</accession>
<dbReference type="PANTHER" id="PTHR44688">
    <property type="entry name" value="DNA-BINDING TRANSCRIPTIONAL ACTIVATOR DEVR_DOSR"/>
    <property type="match status" value="1"/>
</dbReference>
<evidence type="ECO:0000313" key="6">
    <source>
        <dbReference type="Proteomes" id="UP001354931"/>
    </source>
</evidence>
<protein>
    <submittedName>
        <fullName evidence="5">Response regulator transcription factor</fullName>
    </submittedName>
</protein>
<feature type="domain" description="HTH luxR-type" evidence="4">
    <location>
        <begin position="132"/>
        <end position="197"/>
    </location>
</feature>
<evidence type="ECO:0000256" key="3">
    <source>
        <dbReference type="ARBA" id="ARBA00023163"/>
    </source>
</evidence>
<dbReference type="Gene3D" id="3.40.50.2300">
    <property type="match status" value="1"/>
</dbReference>
<keyword evidence="2" id="KW-0238">DNA-binding</keyword>
<dbReference type="InterPro" id="IPR016032">
    <property type="entry name" value="Sig_transdc_resp-reg_C-effctor"/>
</dbReference>
<dbReference type="PROSITE" id="PS50043">
    <property type="entry name" value="HTH_LUXR_2"/>
    <property type="match status" value="1"/>
</dbReference>
<name>A0ABU6FH66_9ACTN</name>
<dbReference type="PROSITE" id="PS00622">
    <property type="entry name" value="HTH_LUXR_1"/>
    <property type="match status" value="1"/>
</dbReference>
<keyword evidence="1" id="KW-0805">Transcription regulation</keyword>
<dbReference type="Gene3D" id="1.10.10.10">
    <property type="entry name" value="Winged helix-like DNA-binding domain superfamily/Winged helix DNA-binding domain"/>
    <property type="match status" value="1"/>
</dbReference>
<dbReference type="InterPro" id="IPR036388">
    <property type="entry name" value="WH-like_DNA-bd_sf"/>
</dbReference>
<proteinExistence type="predicted"/>
<dbReference type="SUPFAM" id="SSF46894">
    <property type="entry name" value="C-terminal effector domain of the bipartite response regulators"/>
    <property type="match status" value="1"/>
</dbReference>
<sequence length="199" mass="21760">MGGVDVTRVLLVHDSCLMRSALAERLAREPDLEVHHTPWRGAPRQVGALRPQICVADLECEPAYGIPPLGELRCSLVVLGTPTRPGLLRRAMEAKALGYVDRAGPVERLLAGIRHAARGERFIDEALGFGFLKAAQNPLTRRELIVLSLAAEGAPVAEIARRLHLSRGTVRNYMAAITRKIGARNRIDAIRISQGEGWL</sequence>
<dbReference type="PRINTS" id="PR00038">
    <property type="entry name" value="HTHLUXR"/>
</dbReference>
<dbReference type="SMART" id="SM00421">
    <property type="entry name" value="HTH_LUXR"/>
    <property type="match status" value="1"/>
</dbReference>
<keyword evidence="3" id="KW-0804">Transcription</keyword>
<dbReference type="SUPFAM" id="SSF52172">
    <property type="entry name" value="CheY-like"/>
    <property type="match status" value="1"/>
</dbReference>
<evidence type="ECO:0000256" key="1">
    <source>
        <dbReference type="ARBA" id="ARBA00023015"/>
    </source>
</evidence>
<comment type="caution">
    <text evidence="5">The sequence shown here is derived from an EMBL/GenBank/DDBJ whole genome shotgun (WGS) entry which is preliminary data.</text>
</comment>